<evidence type="ECO:0000313" key="3">
    <source>
        <dbReference type="Proteomes" id="UP000823851"/>
    </source>
</evidence>
<feature type="transmembrane region" description="Helical" evidence="1">
    <location>
        <begin position="323"/>
        <end position="343"/>
    </location>
</feature>
<dbReference type="Pfam" id="PF19528">
    <property type="entry name" value="DUF6056"/>
    <property type="match status" value="1"/>
</dbReference>
<reference evidence="2" key="1">
    <citation type="journal article" date="2021" name="PeerJ">
        <title>Extensive microbial diversity within the chicken gut microbiome revealed by metagenomics and culture.</title>
        <authorList>
            <person name="Gilroy R."/>
            <person name="Ravi A."/>
            <person name="Getino M."/>
            <person name="Pursley I."/>
            <person name="Horton D.L."/>
            <person name="Alikhan N.F."/>
            <person name="Baker D."/>
            <person name="Gharbi K."/>
            <person name="Hall N."/>
            <person name="Watson M."/>
            <person name="Adriaenssens E.M."/>
            <person name="Foster-Nyarko E."/>
            <person name="Jarju S."/>
            <person name="Secka A."/>
            <person name="Antonio M."/>
            <person name="Oren A."/>
            <person name="Chaudhuri R.R."/>
            <person name="La Ragione R."/>
            <person name="Hildebrand F."/>
            <person name="Pallen M.J."/>
        </authorList>
    </citation>
    <scope>NUCLEOTIDE SEQUENCE</scope>
    <source>
        <strain evidence="2">ChiHjej8B7-25341</strain>
    </source>
</reference>
<protein>
    <recommendedName>
        <fullName evidence="4">YfhO family protein</fullName>
    </recommendedName>
</protein>
<feature type="transmembrane region" description="Helical" evidence="1">
    <location>
        <begin position="97"/>
        <end position="115"/>
    </location>
</feature>
<evidence type="ECO:0008006" key="4">
    <source>
        <dbReference type="Google" id="ProtNLM"/>
    </source>
</evidence>
<evidence type="ECO:0000313" key="2">
    <source>
        <dbReference type="EMBL" id="HJD31791.1"/>
    </source>
</evidence>
<dbReference type="Proteomes" id="UP000823851">
    <property type="component" value="Unassembled WGS sequence"/>
</dbReference>
<name>A0A9D2R1B5_9FIRM</name>
<evidence type="ECO:0000256" key="1">
    <source>
        <dbReference type="SAM" id="Phobius"/>
    </source>
</evidence>
<accession>A0A9D2R1B5</accession>
<proteinExistence type="predicted"/>
<organism evidence="2 3">
    <name type="scientific">Candidatus Eisenbergiella stercorigallinarum</name>
    <dbReference type="NCBI Taxonomy" id="2838557"/>
    <lineage>
        <taxon>Bacteria</taxon>
        <taxon>Bacillati</taxon>
        <taxon>Bacillota</taxon>
        <taxon>Clostridia</taxon>
        <taxon>Lachnospirales</taxon>
        <taxon>Lachnospiraceae</taxon>
        <taxon>Eisenbergiella</taxon>
    </lineage>
</organism>
<dbReference type="AlphaFoldDB" id="A0A9D2R1B5"/>
<dbReference type="EMBL" id="DWUW01000212">
    <property type="protein sequence ID" value="HJD31791.1"/>
    <property type="molecule type" value="Genomic_DNA"/>
</dbReference>
<feature type="transmembrane region" description="Helical" evidence="1">
    <location>
        <begin position="12"/>
        <end position="31"/>
    </location>
</feature>
<feature type="transmembrane region" description="Helical" evidence="1">
    <location>
        <begin position="418"/>
        <end position="437"/>
    </location>
</feature>
<keyword evidence="1" id="KW-0812">Transmembrane</keyword>
<comment type="caution">
    <text evidence="2">The sequence shown here is derived from an EMBL/GenBank/DDBJ whole genome shotgun (WGS) entry which is preliminary data.</text>
</comment>
<gene>
    <name evidence="2" type="ORF">H9912_07595</name>
</gene>
<sequence length="528" mass="58690">MKSGKFTTKVAVFLVSLFIAGLIPIALISRYDYPCADDFGFSAYSHIAWQEDHSIPAVLGGAVRTVAERWYGWQGTFSSIFVMALQPGIWGEQFYSLVPWIMIGAMSASTLYFLHVVLRKTVRAERSVFLCISMLYLIFALECMIDKTQAFFWFNGAAHYMIPHSVALTLAGMLISHLTQRPSVSEGHFSHSGLKRPVRFLLICLASVFVGGSNYITALITAILFLSVFLLLLVFRKKKEAGLLAVPLILFFAAFFLNVLAPGNSVRQSEMLNRPGVIKSILLSFYYCVEYITEIWFDWTWLLFVLAVFPFLREAAGQAARRFSFPCPLLVPAFSYCLLSAMFTPSLYATGDVGGGRIFNIIFLDFLLLLMGNLFYLAGWLRHRKAAPARLNAPSADASGTGYAVGMENGLESRNMKLYLLTVFAAAAFIGILYARVDPDFFTSASAAHSLISGEAAQYGEETSARTEALHTCSAPDIQLELFQTQPYLLFFSDISTDPADWKNVSMSRYYQKSSVSGIPRETGEPSE</sequence>
<feature type="transmembrane region" description="Helical" evidence="1">
    <location>
        <begin position="127"/>
        <end position="145"/>
    </location>
</feature>
<feature type="transmembrane region" description="Helical" evidence="1">
    <location>
        <begin position="242"/>
        <end position="261"/>
    </location>
</feature>
<dbReference type="InterPro" id="IPR045691">
    <property type="entry name" value="DUF6056"/>
</dbReference>
<feature type="transmembrane region" description="Helical" evidence="1">
    <location>
        <begin position="281"/>
        <end position="311"/>
    </location>
</feature>
<feature type="transmembrane region" description="Helical" evidence="1">
    <location>
        <begin position="218"/>
        <end position="235"/>
    </location>
</feature>
<reference evidence="2" key="2">
    <citation type="submission" date="2021-04" db="EMBL/GenBank/DDBJ databases">
        <authorList>
            <person name="Gilroy R."/>
        </authorList>
    </citation>
    <scope>NUCLEOTIDE SEQUENCE</scope>
    <source>
        <strain evidence="2">ChiHjej8B7-25341</strain>
    </source>
</reference>
<keyword evidence="1" id="KW-0472">Membrane</keyword>
<feature type="transmembrane region" description="Helical" evidence="1">
    <location>
        <begin position="358"/>
        <end position="381"/>
    </location>
</feature>
<keyword evidence="1" id="KW-1133">Transmembrane helix</keyword>